<evidence type="ECO:0000256" key="3">
    <source>
        <dbReference type="ARBA" id="ARBA00022989"/>
    </source>
</evidence>
<dbReference type="PANTHER" id="PTHR48477:SF1">
    <property type="entry name" value="PHOSPHATE TRANSPORTER PHO1"/>
    <property type="match status" value="1"/>
</dbReference>
<organism evidence="7 8">
    <name type="scientific">Hibiscus syriacus</name>
    <name type="common">Rose of Sharon</name>
    <dbReference type="NCBI Taxonomy" id="106335"/>
    <lineage>
        <taxon>Eukaryota</taxon>
        <taxon>Viridiplantae</taxon>
        <taxon>Streptophyta</taxon>
        <taxon>Embryophyta</taxon>
        <taxon>Tracheophyta</taxon>
        <taxon>Spermatophyta</taxon>
        <taxon>Magnoliopsida</taxon>
        <taxon>eudicotyledons</taxon>
        <taxon>Gunneridae</taxon>
        <taxon>Pentapetalae</taxon>
        <taxon>rosids</taxon>
        <taxon>malvids</taxon>
        <taxon>Malvales</taxon>
        <taxon>Malvaceae</taxon>
        <taxon>Malvoideae</taxon>
        <taxon>Hibiscus</taxon>
    </lineage>
</organism>
<sequence length="185" mass="20968">MKFLRPQQQKDSHMVTFFSGVFASLLGIYIVMAHLSGILSPTTEAAYMETVYPVFSVFALLSLHLLLYGCNLLTWKNTRINFIFEFAPNSALKYRDAFLICTTLMASVVGALVIHLLLGAAAFPPTHVDTNPGILLLDIWVRFCIDFPILDPGFITLLVCPFEIFYRSTRYCLLRIIRNIHSTRV</sequence>
<feature type="domain" description="EXS" evidence="6">
    <location>
        <begin position="52"/>
        <end position="182"/>
    </location>
</feature>
<evidence type="ECO:0000256" key="2">
    <source>
        <dbReference type="ARBA" id="ARBA00022692"/>
    </source>
</evidence>
<dbReference type="Proteomes" id="UP000436088">
    <property type="component" value="Unassembled WGS sequence"/>
</dbReference>
<evidence type="ECO:0000256" key="5">
    <source>
        <dbReference type="SAM" id="Phobius"/>
    </source>
</evidence>
<keyword evidence="8" id="KW-1185">Reference proteome</keyword>
<dbReference type="Pfam" id="PF03124">
    <property type="entry name" value="EXS"/>
    <property type="match status" value="1"/>
</dbReference>
<reference evidence="7" key="1">
    <citation type="submission" date="2019-09" db="EMBL/GenBank/DDBJ databases">
        <title>Draft genome information of white flower Hibiscus syriacus.</title>
        <authorList>
            <person name="Kim Y.-M."/>
        </authorList>
    </citation>
    <scope>NUCLEOTIDE SEQUENCE [LARGE SCALE GENOMIC DNA]</scope>
    <source>
        <strain evidence="7">YM2019G1</strain>
    </source>
</reference>
<feature type="transmembrane region" description="Helical" evidence="5">
    <location>
        <begin position="139"/>
        <end position="166"/>
    </location>
</feature>
<evidence type="ECO:0000256" key="4">
    <source>
        <dbReference type="ARBA" id="ARBA00023136"/>
    </source>
</evidence>
<keyword evidence="3 5" id="KW-1133">Transmembrane helix</keyword>
<evidence type="ECO:0000313" key="8">
    <source>
        <dbReference type="Proteomes" id="UP000436088"/>
    </source>
</evidence>
<dbReference type="InterPro" id="IPR004342">
    <property type="entry name" value="EXS_C"/>
</dbReference>
<evidence type="ECO:0000313" key="7">
    <source>
        <dbReference type="EMBL" id="KAE8726338.1"/>
    </source>
</evidence>
<dbReference type="EMBL" id="VEPZ02000373">
    <property type="protein sequence ID" value="KAE8726338.1"/>
    <property type="molecule type" value="Genomic_DNA"/>
</dbReference>
<proteinExistence type="predicted"/>
<feature type="transmembrane region" description="Helical" evidence="5">
    <location>
        <begin position="12"/>
        <end position="32"/>
    </location>
</feature>
<evidence type="ECO:0000256" key="1">
    <source>
        <dbReference type="ARBA" id="ARBA00004141"/>
    </source>
</evidence>
<comment type="subcellular location">
    <subcellularLocation>
        <location evidence="1">Membrane</location>
        <topology evidence="1">Multi-pass membrane protein</topology>
    </subcellularLocation>
</comment>
<evidence type="ECO:0000259" key="6">
    <source>
        <dbReference type="Pfam" id="PF03124"/>
    </source>
</evidence>
<accession>A0A6A3CG46</accession>
<dbReference type="AlphaFoldDB" id="A0A6A3CG46"/>
<feature type="transmembrane region" description="Helical" evidence="5">
    <location>
        <begin position="52"/>
        <end position="75"/>
    </location>
</feature>
<keyword evidence="4 5" id="KW-0472">Membrane</keyword>
<dbReference type="PANTHER" id="PTHR48477">
    <property type="entry name" value="PHOSPHATE TRANSPORTER PHO1"/>
    <property type="match status" value="1"/>
</dbReference>
<protein>
    <recommendedName>
        <fullName evidence="6">EXS domain-containing protein</fullName>
    </recommendedName>
</protein>
<keyword evidence="2 5" id="KW-0812">Transmembrane</keyword>
<name>A0A6A3CG46_HIBSY</name>
<dbReference type="GO" id="GO:0016020">
    <property type="term" value="C:membrane"/>
    <property type="evidence" value="ECO:0007669"/>
    <property type="project" value="UniProtKB-SubCell"/>
</dbReference>
<gene>
    <name evidence="7" type="ORF">F3Y22_tig00007043pilonHSYRG00020</name>
</gene>
<comment type="caution">
    <text evidence="7">The sequence shown here is derived from an EMBL/GenBank/DDBJ whole genome shotgun (WGS) entry which is preliminary data.</text>
</comment>
<dbReference type="InterPro" id="IPR052486">
    <property type="entry name" value="PHO1"/>
</dbReference>
<feature type="transmembrane region" description="Helical" evidence="5">
    <location>
        <begin position="96"/>
        <end position="119"/>
    </location>
</feature>
<dbReference type="GO" id="GO:0016036">
    <property type="term" value="P:cellular response to phosphate starvation"/>
    <property type="evidence" value="ECO:0007669"/>
    <property type="project" value="InterPro"/>
</dbReference>